<keyword evidence="4 5" id="KW-0862">Zinc</keyword>
<dbReference type="InterPro" id="IPR000571">
    <property type="entry name" value="Znf_CCCH"/>
</dbReference>
<evidence type="ECO:0000256" key="4">
    <source>
        <dbReference type="ARBA" id="ARBA00022833"/>
    </source>
</evidence>
<dbReference type="Pfam" id="PF00642">
    <property type="entry name" value="zf-CCCH"/>
    <property type="match status" value="2"/>
</dbReference>
<evidence type="ECO:0000313" key="8">
    <source>
        <dbReference type="EMBL" id="KAH7352536.1"/>
    </source>
</evidence>
<gene>
    <name evidence="8" type="ORF">KP509_19G050600</name>
</gene>
<feature type="compositionally biased region" description="Low complexity" evidence="6">
    <location>
        <begin position="1"/>
        <end position="18"/>
    </location>
</feature>
<evidence type="ECO:0000256" key="3">
    <source>
        <dbReference type="ARBA" id="ARBA00022771"/>
    </source>
</evidence>
<evidence type="ECO:0000256" key="1">
    <source>
        <dbReference type="ARBA" id="ARBA00022723"/>
    </source>
</evidence>
<evidence type="ECO:0000256" key="2">
    <source>
        <dbReference type="ARBA" id="ARBA00022737"/>
    </source>
</evidence>
<dbReference type="PANTHER" id="PTHR12547:SF156">
    <property type="entry name" value="ZINC FINGER CCCH DOMAIN-CONTAINING PROTEIN 12"/>
    <property type="match status" value="1"/>
</dbReference>
<feature type="compositionally biased region" description="Low complexity" evidence="6">
    <location>
        <begin position="119"/>
        <end position="139"/>
    </location>
</feature>
<dbReference type="FunFam" id="4.10.1000.10:FF:000003">
    <property type="entry name" value="Zinc finger CCCH domain-containing protein"/>
    <property type="match status" value="1"/>
</dbReference>
<evidence type="ECO:0000313" key="9">
    <source>
        <dbReference type="Proteomes" id="UP000825935"/>
    </source>
</evidence>
<dbReference type="GO" id="GO:0003729">
    <property type="term" value="F:mRNA binding"/>
    <property type="evidence" value="ECO:0007669"/>
    <property type="project" value="InterPro"/>
</dbReference>
<dbReference type="Gene3D" id="4.10.1000.10">
    <property type="entry name" value="Zinc finger, CCCH-type"/>
    <property type="match status" value="2"/>
</dbReference>
<dbReference type="GO" id="GO:0051252">
    <property type="term" value="P:regulation of RNA metabolic process"/>
    <property type="evidence" value="ECO:0007669"/>
    <property type="project" value="UniProtKB-ARBA"/>
</dbReference>
<dbReference type="PANTHER" id="PTHR12547">
    <property type="entry name" value="CCCH ZINC FINGER/TIS11-RELATED"/>
    <property type="match status" value="1"/>
</dbReference>
<evidence type="ECO:0000259" key="7">
    <source>
        <dbReference type="PROSITE" id="PS50103"/>
    </source>
</evidence>
<sequence length="518" mass="54383">MATSSAAAATTPAVAVKKASIDERSDNESAISNSVSNSAPTTNPSMRPSRWSDAPRTNDGHSASELPPQKKVKNEASSLSNSGDSVTGVKECPPGLPYTQNPSSTVAVPSYGALSDQPSTGYGAQQQSTGYQSYGSQYQPNPPVHGSFAPGSAKGTGALFYKTKLCTKFKIGACTFNERCHFAHGVEDLRKPPPFWETMAATGSTAGASGGTFPRPKTRPCKYFAEGNCPYNERCNFLHGNEDPQRVQGSSVTYGSYATSGIQQPIVAPAQPQGYSGGSAYPNGSSVSTSMQYPNTNPGYSIPSPYVMPSSVPPSVSAPYGTQPEYSPAGSMVPSMTSYGSTPVTANTGNPYPSVQDGTNGASASYNSWGGPGYSSNPAAAYGQTNQHVTNQGYQTASWMPNYAGASTYSKLDSLATAPQCQEQTQQSQIVHPQQNQVLQPQQSQVVQPQPSQVVQQQQNQVVSSAPYAQGVSQLGGASTYTDASQYQSAYAGAGYSNPQVDYVARYNMAEPWGGQTQ</sequence>
<feature type="domain" description="C3H1-type" evidence="7">
    <location>
        <begin position="215"/>
        <end position="242"/>
    </location>
</feature>
<feature type="domain" description="C3H1-type" evidence="7">
    <location>
        <begin position="160"/>
        <end position="187"/>
    </location>
</feature>
<dbReference type="Proteomes" id="UP000825935">
    <property type="component" value="Chromosome 19"/>
</dbReference>
<dbReference type="AlphaFoldDB" id="A0A8T2SK38"/>
<dbReference type="OrthoDB" id="410307at2759"/>
<keyword evidence="1 5" id="KW-0479">Metal-binding</keyword>
<dbReference type="GO" id="GO:0008270">
    <property type="term" value="F:zinc ion binding"/>
    <property type="evidence" value="ECO:0007669"/>
    <property type="project" value="UniProtKB-KW"/>
</dbReference>
<dbReference type="OMA" id="ARYNMAE"/>
<feature type="compositionally biased region" description="Polar residues" evidence="6">
    <location>
        <begin position="98"/>
        <end position="107"/>
    </location>
</feature>
<feature type="zinc finger region" description="C3H1-type" evidence="5">
    <location>
        <begin position="215"/>
        <end position="242"/>
    </location>
</feature>
<feature type="zinc finger region" description="C3H1-type" evidence="5">
    <location>
        <begin position="160"/>
        <end position="187"/>
    </location>
</feature>
<dbReference type="PROSITE" id="PS50103">
    <property type="entry name" value="ZF_C3H1"/>
    <property type="match status" value="2"/>
</dbReference>
<name>A0A8T2SK38_CERRI</name>
<dbReference type="SMART" id="SM00356">
    <property type="entry name" value="ZnF_C3H1"/>
    <property type="match status" value="2"/>
</dbReference>
<feature type="compositionally biased region" description="Polar residues" evidence="6">
    <location>
        <begin position="75"/>
        <end position="85"/>
    </location>
</feature>
<dbReference type="SUPFAM" id="SSF90229">
    <property type="entry name" value="CCCH zinc finger"/>
    <property type="match status" value="2"/>
</dbReference>
<keyword evidence="9" id="KW-1185">Reference proteome</keyword>
<feature type="region of interest" description="Disordered" evidence="6">
    <location>
        <begin position="1"/>
        <end position="149"/>
    </location>
</feature>
<organism evidence="8 9">
    <name type="scientific">Ceratopteris richardii</name>
    <name type="common">Triangle waterfern</name>
    <dbReference type="NCBI Taxonomy" id="49495"/>
    <lineage>
        <taxon>Eukaryota</taxon>
        <taxon>Viridiplantae</taxon>
        <taxon>Streptophyta</taxon>
        <taxon>Embryophyta</taxon>
        <taxon>Tracheophyta</taxon>
        <taxon>Polypodiopsida</taxon>
        <taxon>Polypodiidae</taxon>
        <taxon>Polypodiales</taxon>
        <taxon>Pteridineae</taxon>
        <taxon>Pteridaceae</taxon>
        <taxon>Parkerioideae</taxon>
        <taxon>Ceratopteris</taxon>
    </lineage>
</organism>
<proteinExistence type="predicted"/>
<dbReference type="InterPro" id="IPR036855">
    <property type="entry name" value="Znf_CCCH_sf"/>
</dbReference>
<dbReference type="GO" id="GO:0010468">
    <property type="term" value="P:regulation of gene expression"/>
    <property type="evidence" value="ECO:0007669"/>
    <property type="project" value="UniProtKB-ARBA"/>
</dbReference>
<evidence type="ECO:0000256" key="6">
    <source>
        <dbReference type="SAM" id="MobiDB-lite"/>
    </source>
</evidence>
<keyword evidence="3 5" id="KW-0863">Zinc-finger</keyword>
<protein>
    <recommendedName>
        <fullName evidence="7">C3H1-type domain-containing protein</fullName>
    </recommendedName>
</protein>
<evidence type="ECO:0000256" key="5">
    <source>
        <dbReference type="PROSITE-ProRule" id="PRU00723"/>
    </source>
</evidence>
<feature type="compositionally biased region" description="Polar residues" evidence="6">
    <location>
        <begin position="28"/>
        <end position="46"/>
    </location>
</feature>
<dbReference type="InterPro" id="IPR045877">
    <property type="entry name" value="ZFP36-like"/>
</dbReference>
<dbReference type="EMBL" id="CM035424">
    <property type="protein sequence ID" value="KAH7352536.1"/>
    <property type="molecule type" value="Genomic_DNA"/>
</dbReference>
<accession>A0A8T2SK38</accession>
<comment type="caution">
    <text evidence="8">The sequence shown here is derived from an EMBL/GenBank/DDBJ whole genome shotgun (WGS) entry which is preliminary data.</text>
</comment>
<keyword evidence="2" id="KW-0677">Repeat</keyword>
<reference evidence="8" key="1">
    <citation type="submission" date="2021-08" db="EMBL/GenBank/DDBJ databases">
        <title>WGS assembly of Ceratopteris richardii.</title>
        <authorList>
            <person name="Marchant D.B."/>
            <person name="Chen G."/>
            <person name="Jenkins J."/>
            <person name="Shu S."/>
            <person name="Leebens-Mack J."/>
            <person name="Grimwood J."/>
            <person name="Schmutz J."/>
            <person name="Soltis P."/>
            <person name="Soltis D."/>
            <person name="Chen Z.-H."/>
        </authorList>
    </citation>
    <scope>NUCLEOTIDE SEQUENCE</scope>
    <source>
        <strain evidence="8">Whitten #5841</strain>
        <tissue evidence="8">Leaf</tissue>
    </source>
</reference>